<proteinExistence type="predicted"/>
<dbReference type="Pfam" id="PF21787">
    <property type="entry name" value="TNP-like_RNaseH_N"/>
    <property type="match status" value="1"/>
</dbReference>
<accession>A0AAD5KTU9</accession>
<dbReference type="Proteomes" id="UP000820818">
    <property type="component" value="Linkage Group LG4"/>
</dbReference>
<sequence length="200" mass="22637">MSIKEALNFNCETFKFDGLFDTRCKTGSTVLPALHIRLEDDELPYMAPWIQPFAVFASKHVTSGEDLYRLVLKALMLLEEHGAIVKSIVCDCADTNKIIWSLAGVYCHTDDCKAILNNIMKFPTTQEMIYFMGNAPHLIKCIRNDILNKTNVPMSGKLVCWQHVEELYATDSSTVGGLQAYCFRLTTVHIHPTNMQKMNV</sequence>
<reference evidence="2 3" key="1">
    <citation type="submission" date="2022-05" db="EMBL/GenBank/DDBJ databases">
        <title>A multi-omics perspective on studying reproductive biology in Daphnia sinensis.</title>
        <authorList>
            <person name="Jia J."/>
        </authorList>
    </citation>
    <scope>NUCLEOTIDE SEQUENCE [LARGE SCALE GENOMIC DNA]</scope>
    <source>
        <strain evidence="2 3">WSL</strain>
    </source>
</reference>
<dbReference type="InterPro" id="IPR048365">
    <property type="entry name" value="TNP-like_RNaseH_N"/>
</dbReference>
<protein>
    <recommendedName>
        <fullName evidence="1">Transposable element P transposase-like RNase H domain-containing protein</fullName>
    </recommendedName>
</protein>
<keyword evidence="3" id="KW-1185">Reference proteome</keyword>
<dbReference type="AlphaFoldDB" id="A0AAD5KTU9"/>
<name>A0AAD5KTU9_9CRUS</name>
<evidence type="ECO:0000313" key="3">
    <source>
        <dbReference type="Proteomes" id="UP000820818"/>
    </source>
</evidence>
<organism evidence="2 3">
    <name type="scientific">Daphnia sinensis</name>
    <dbReference type="NCBI Taxonomy" id="1820382"/>
    <lineage>
        <taxon>Eukaryota</taxon>
        <taxon>Metazoa</taxon>
        <taxon>Ecdysozoa</taxon>
        <taxon>Arthropoda</taxon>
        <taxon>Crustacea</taxon>
        <taxon>Branchiopoda</taxon>
        <taxon>Diplostraca</taxon>
        <taxon>Cladocera</taxon>
        <taxon>Anomopoda</taxon>
        <taxon>Daphniidae</taxon>
        <taxon>Daphnia</taxon>
        <taxon>Daphnia similis group</taxon>
    </lineage>
</organism>
<gene>
    <name evidence="2" type="ORF">GHT06_014488</name>
</gene>
<comment type="caution">
    <text evidence="2">The sequence shown here is derived from an EMBL/GenBank/DDBJ whole genome shotgun (WGS) entry which is preliminary data.</text>
</comment>
<evidence type="ECO:0000313" key="2">
    <source>
        <dbReference type="EMBL" id="KAI9560466.1"/>
    </source>
</evidence>
<feature type="domain" description="Transposable element P transposase-like RNase H" evidence="1">
    <location>
        <begin position="1"/>
        <end position="101"/>
    </location>
</feature>
<evidence type="ECO:0000259" key="1">
    <source>
        <dbReference type="Pfam" id="PF21787"/>
    </source>
</evidence>
<dbReference type="EMBL" id="WJBH02000004">
    <property type="protein sequence ID" value="KAI9560466.1"/>
    <property type="molecule type" value="Genomic_DNA"/>
</dbReference>